<dbReference type="Proteomes" id="UP000297288">
    <property type="component" value="Unassembled WGS sequence"/>
</dbReference>
<feature type="transmembrane region" description="Helical" evidence="1">
    <location>
        <begin position="146"/>
        <end position="167"/>
    </location>
</feature>
<dbReference type="EMBL" id="FMYV01000002">
    <property type="protein sequence ID" value="SDC20142.1"/>
    <property type="molecule type" value="Genomic_DNA"/>
</dbReference>
<reference evidence="2 4" key="1">
    <citation type="submission" date="2016-10" db="EMBL/GenBank/DDBJ databases">
        <authorList>
            <person name="de Groot N.N."/>
        </authorList>
    </citation>
    <scope>NUCLEOTIDE SEQUENCE [LARGE SCALE GENOMIC DNA]</scope>
    <source>
        <strain evidence="2 4">WG14</strain>
    </source>
</reference>
<dbReference type="STRING" id="28234.SAMN04488588_0582"/>
<dbReference type="OrthoDB" id="9784298at2"/>
<gene>
    <name evidence="3" type="ORF">E4650_04315</name>
    <name evidence="2" type="ORF">SAMN04488588_0582</name>
</gene>
<dbReference type="Pfam" id="PF04298">
    <property type="entry name" value="Zn_peptidase_2"/>
    <property type="match status" value="1"/>
</dbReference>
<accession>A0A1G6JN04</accession>
<keyword evidence="1" id="KW-0812">Transmembrane</keyword>
<keyword evidence="4" id="KW-1185">Reference proteome</keyword>
<dbReference type="InterPro" id="IPR007395">
    <property type="entry name" value="Zn_peptidase_2"/>
</dbReference>
<dbReference type="EMBL" id="SRME01000002">
    <property type="protein sequence ID" value="TGG88270.1"/>
    <property type="molecule type" value="Genomic_DNA"/>
</dbReference>
<dbReference type="PANTHER" id="PTHR36434">
    <property type="entry name" value="MEMBRANE PROTEASE YUGP-RELATED"/>
    <property type="match status" value="1"/>
</dbReference>
<dbReference type="Proteomes" id="UP000199322">
    <property type="component" value="Unassembled WGS sequence"/>
</dbReference>
<keyword evidence="1" id="KW-1133">Transmembrane helix</keyword>
<reference evidence="3 5" key="2">
    <citation type="submission" date="2019-04" db="EMBL/GenBank/DDBJ databases">
        <title>Draft genome sequence data and analysis of a Fermenting Bacterium, Geotoga petraea strain HO-Geo1, isolated from heavy-oil petroleum reservoir in Russia.</title>
        <authorList>
            <person name="Grouzdev D.S."/>
            <person name="Semenova E.M."/>
            <person name="Sokolova D.S."/>
            <person name="Tourova T.P."/>
            <person name="Poltaraus A.B."/>
            <person name="Nazina T.N."/>
        </authorList>
    </citation>
    <scope>NUCLEOTIDE SEQUENCE [LARGE SCALE GENOMIC DNA]</scope>
    <source>
        <strain evidence="3 5">HO-Geo1</strain>
    </source>
</reference>
<proteinExistence type="predicted"/>
<dbReference type="AlphaFoldDB" id="A0A1G6JN04"/>
<feature type="transmembrane region" description="Helical" evidence="1">
    <location>
        <begin position="119"/>
        <end position="141"/>
    </location>
</feature>
<sequence length="225" mass="24883">MFFFHPSMLILIPAILLSFWAQMKVKNTFDKYSRVKSSLDEKGASFARRLLDSLGLFDVKVERVSGYLSDHYDPTNKVLRLSNSTYNSQSVAALGVVAHEVGHAIQHQKSYKPLVLRNMSVPLASFGSNLSWIILIIGFLFSIPQLLWGGIILFSFVVAFTLITLPVEFNASSRAVKTLPLVGMPSGEVESVKKVLNAAAMTYVASALMAISQLIRMILLAQSRD</sequence>
<organism evidence="2 4">
    <name type="scientific">Geotoga petraea</name>
    <dbReference type="NCBI Taxonomy" id="28234"/>
    <lineage>
        <taxon>Bacteria</taxon>
        <taxon>Thermotogati</taxon>
        <taxon>Thermotogota</taxon>
        <taxon>Thermotogae</taxon>
        <taxon>Petrotogales</taxon>
        <taxon>Petrotogaceae</taxon>
        <taxon>Geotoga</taxon>
    </lineage>
</organism>
<protein>
    <submittedName>
        <fullName evidence="3">Zinc metallopeptidase</fullName>
    </submittedName>
</protein>
<keyword evidence="1" id="KW-0472">Membrane</keyword>
<evidence type="ECO:0000313" key="3">
    <source>
        <dbReference type="EMBL" id="TGG88270.1"/>
    </source>
</evidence>
<name>A0A1G6JN04_9BACT</name>
<evidence type="ECO:0000313" key="5">
    <source>
        <dbReference type="Proteomes" id="UP000297288"/>
    </source>
</evidence>
<evidence type="ECO:0000313" key="4">
    <source>
        <dbReference type="Proteomes" id="UP000199322"/>
    </source>
</evidence>
<evidence type="ECO:0000313" key="2">
    <source>
        <dbReference type="EMBL" id="SDC20142.1"/>
    </source>
</evidence>
<dbReference type="PANTHER" id="PTHR36434:SF1">
    <property type="entry name" value="MEMBRANE PROTEASE YUGP-RELATED"/>
    <property type="match status" value="1"/>
</dbReference>
<evidence type="ECO:0000256" key="1">
    <source>
        <dbReference type="SAM" id="Phobius"/>
    </source>
</evidence>
<dbReference type="RefSeq" id="WP_091402650.1">
    <property type="nucleotide sequence ID" value="NZ_FMYV01000002.1"/>
</dbReference>